<gene>
    <name evidence="2" type="ORF">STH12_04242</name>
</gene>
<dbReference type="RefSeq" id="WP_237158929.1">
    <property type="nucleotide sequence ID" value="NZ_CP020374.1"/>
</dbReference>
<keyword evidence="1" id="KW-0812">Transmembrane</keyword>
<feature type="transmembrane region" description="Helical" evidence="1">
    <location>
        <begin position="20"/>
        <end position="37"/>
    </location>
</feature>
<organism evidence="2 3">
    <name type="scientific">Shewanella khirikhana</name>
    <dbReference type="NCBI Taxonomy" id="1965282"/>
    <lineage>
        <taxon>Bacteria</taxon>
        <taxon>Pseudomonadati</taxon>
        <taxon>Pseudomonadota</taxon>
        <taxon>Gammaproteobacteria</taxon>
        <taxon>Alteromonadales</taxon>
        <taxon>Shewanellaceae</taxon>
        <taxon>Shewanella</taxon>
    </lineage>
</organism>
<accession>A0ABM8HK21</accession>
<sequence>MAKNVNMKNRERGASTTDMIIWAALIIGALIFTISKVPDIRYALRVAAFQADTATIGDAAYRWKKMRPNYTGISIGVLCTDKYLPETICGTSNNGVATNQFGGNWTVAVNANPGLYNIVATIPNDPTRMNDLADTMASATRGNCTKASGCSTITATGTTLTMTF</sequence>
<dbReference type="Proteomes" id="UP000278437">
    <property type="component" value="Plasmid pSTH1"/>
</dbReference>
<proteinExistence type="predicted"/>
<evidence type="ECO:0000313" key="2">
    <source>
        <dbReference type="EMBL" id="AZQ13268.1"/>
    </source>
</evidence>
<evidence type="ECO:0000313" key="3">
    <source>
        <dbReference type="Proteomes" id="UP000278437"/>
    </source>
</evidence>
<name>A0ABM8HK21_9GAMM</name>
<geneLocation type="plasmid" evidence="3">
    <name>psth1</name>
</geneLocation>
<evidence type="ECO:0000256" key="1">
    <source>
        <dbReference type="SAM" id="Phobius"/>
    </source>
</evidence>
<keyword evidence="2" id="KW-0614">Plasmid</keyword>
<keyword evidence="1" id="KW-0472">Membrane</keyword>
<protein>
    <submittedName>
        <fullName evidence="2">Uncharacterized protein</fullName>
    </submittedName>
</protein>
<reference evidence="2 3" key="1">
    <citation type="submission" date="2017-03" db="EMBL/GenBank/DDBJ databases">
        <title>Full genome sequence of a non-lethal Shewanella isolate that potentiates virulence of Vibio parahaemolyticus causing acute hepatopancreatic necrosis disease (AHPND) in shrimp.</title>
        <authorList>
            <person name="Prachumwat A."/>
            <person name="Sritunyalucksana K."/>
        </authorList>
    </citation>
    <scope>NUCLEOTIDE SEQUENCE [LARGE SCALE GENOMIC DNA]</scope>
    <source>
        <strain evidence="2 3">TH2012</strain>
        <plasmid evidence="3">psth1</plasmid>
    </source>
</reference>
<keyword evidence="1" id="KW-1133">Transmembrane helix</keyword>
<keyword evidence="3" id="KW-1185">Reference proteome</keyword>
<dbReference type="EMBL" id="CP020374">
    <property type="protein sequence ID" value="AZQ13268.1"/>
    <property type="molecule type" value="Genomic_DNA"/>
</dbReference>